<dbReference type="InterPro" id="IPR006575">
    <property type="entry name" value="RWD_dom"/>
</dbReference>
<organism evidence="11 12">
    <name type="scientific">Pichia kudriavzevii</name>
    <name type="common">Yeast</name>
    <name type="synonym">Issatchenkia orientalis</name>
    <dbReference type="NCBI Taxonomy" id="4909"/>
    <lineage>
        <taxon>Eukaryota</taxon>
        <taxon>Fungi</taxon>
        <taxon>Dikarya</taxon>
        <taxon>Ascomycota</taxon>
        <taxon>Saccharomycotina</taxon>
        <taxon>Pichiomycetes</taxon>
        <taxon>Pichiales</taxon>
        <taxon>Pichiaceae</taxon>
        <taxon>Pichia</taxon>
    </lineage>
</organism>
<evidence type="ECO:0000313" key="12">
    <source>
        <dbReference type="Proteomes" id="UP000189274"/>
    </source>
</evidence>
<evidence type="ECO:0000256" key="7">
    <source>
        <dbReference type="PROSITE-ProRule" id="PRU00175"/>
    </source>
</evidence>
<feature type="repeat" description="WD" evidence="8">
    <location>
        <begin position="196"/>
        <end position="231"/>
    </location>
</feature>
<dbReference type="InterPro" id="IPR036322">
    <property type="entry name" value="WD40_repeat_dom_sf"/>
</dbReference>
<keyword evidence="5" id="KW-0677">Repeat</keyword>
<dbReference type="GO" id="GO:0034198">
    <property type="term" value="P:cellular response to amino acid starvation"/>
    <property type="evidence" value="ECO:0007669"/>
    <property type="project" value="TreeGrafter"/>
</dbReference>
<comment type="similarity">
    <text evidence="6">Belongs to the WD repeat WDR59 family.</text>
</comment>
<dbReference type="InterPro" id="IPR049566">
    <property type="entry name" value="WDR59_RTC1-like_RING_Znf"/>
</dbReference>
<dbReference type="PROSITE" id="PS50908">
    <property type="entry name" value="RWD"/>
    <property type="match status" value="1"/>
</dbReference>
<evidence type="ECO:0000256" key="4">
    <source>
        <dbReference type="ARBA" id="ARBA00022574"/>
    </source>
</evidence>
<gene>
    <name evidence="11" type="ORF">BOH78_0973</name>
</gene>
<dbReference type="GO" id="GO:0005774">
    <property type="term" value="C:vacuolar membrane"/>
    <property type="evidence" value="ECO:0007669"/>
    <property type="project" value="TreeGrafter"/>
</dbReference>
<sequence>MSKTKSPYDSITFGNPLSLRVDSNYLSIMSISPCGRDAVLAGRKGLLVVDLDDPFAAPRWLHHETSWEVADVQWSPHASKPSWIVSTSNQKAMVWNLARPSTNAIEYVLHNHTRAITDIHFHPQNPEMLATCSVDSFVIAWDLRCPNRPVQQWSDWRSGASQVKWNYKDPNILASSHANNIQIWDIRKGALPMKSIEGHDAKINGLDWSRENKYELISCSNDMSVKFWSFDKEYEKPVYTIRTDFPVAKTRHLPFGNHACGIMPMRGGNNSLYLVNYQGKNGEDKLEPVYTFKGHHEPVKDFVWRSRHSSNSDIDDREFQLVTWSADKDLRLWPITDEIYESVNFKRNQPLPKGEKFVDFEYKSYRPEPPVSTDNKLIIRHKSQRFLGSYNGTVKTAGEFNHLNWISGIKFGQSAFQNTSDDPNSASYGDNSTRPLNLGEEFSNVGHKFPKLRFERISVSTGVLVISLNGPWSSENKDDLIFIRIEFNFPVGYPSPEAIPRFKIEDTYELKSDKKQEILTNLQNISSRLCSHKRFCLETCLRYLLGEKVDVDLELEQALDTYDLNYVSGENDELFSANSESSDDSLAEDFNDLQYDRLYRSRVPELLRNVNNSESRHFSSNARSNVVSVVTEKSQHTSNSKNNQNKNLIKIYDFRHLIPAKMELAYEYRILGDEPSLLAQHNALVAEKYGYTTIANCWKMLSVILMKDVVIDADSAANLLKKIGRDSSNLDILNNYRFYWGFHPFGGAWLVKLMFEYFEKVKDIQMLAVLSCILYENDEIKDHPEVPINLPFSHYNKMGKPSLNHESSIVSLQRDSNPLRHDLLNGGKLSPLVHNKVSFDRRNTRSIYPASPVDAIHHRMESVSTLSSYEYDDHSFKSSSPAGDMIMNSIKVSHNRRGIRHKNTTGINLFQGSDIHSNLSVAPQLSRSVSLHSNVFSQQFSRAVPVRMNSNDKVMADEIPKVNIQMMNTTELDLYENQYCVNIESFVDLKKLEDYRRQYASILFSWGLPANRLKVLKFNYSSKSEASSNDFKEHYGAVGWCEDFKYQATESPLEKWKKFHHKNKCNYCGMAVTKRLSVCSKCNHIMHDSCALEWWETNKMDQCPSGCGCYCLNHVVS</sequence>
<dbReference type="PANTHER" id="PTHR46170">
    <property type="entry name" value="GATOR COMPLEX PROTEIN WDR59"/>
    <property type="match status" value="1"/>
</dbReference>
<dbReference type="PROSITE" id="PS50082">
    <property type="entry name" value="WD_REPEATS_2"/>
    <property type="match status" value="2"/>
</dbReference>
<dbReference type="InterPro" id="IPR001680">
    <property type="entry name" value="WD40_rpt"/>
</dbReference>
<evidence type="ECO:0000256" key="1">
    <source>
        <dbReference type="ARBA" id="ARBA00002738"/>
    </source>
</evidence>
<dbReference type="PROSITE" id="PS50089">
    <property type="entry name" value="ZF_RING_2"/>
    <property type="match status" value="1"/>
</dbReference>
<name>A0A1V2LS71_PICKU</name>
<dbReference type="InterPro" id="IPR049567">
    <property type="entry name" value="WDR59-like"/>
</dbReference>
<feature type="repeat" description="WD" evidence="8">
    <location>
        <begin position="109"/>
        <end position="144"/>
    </location>
</feature>
<dbReference type="GO" id="GO:1904263">
    <property type="term" value="P:positive regulation of TORC1 signaling"/>
    <property type="evidence" value="ECO:0007669"/>
    <property type="project" value="TreeGrafter"/>
</dbReference>
<dbReference type="CDD" id="cd16488">
    <property type="entry name" value="mRING-H2-C3H3C2_Mio-like"/>
    <property type="match status" value="1"/>
</dbReference>
<evidence type="ECO:0000256" key="2">
    <source>
        <dbReference type="ARBA" id="ARBA00004116"/>
    </source>
</evidence>
<proteinExistence type="inferred from homology"/>
<dbReference type="AlphaFoldDB" id="A0A1V2LS71"/>
<dbReference type="Proteomes" id="UP000189274">
    <property type="component" value="Unassembled WGS sequence"/>
</dbReference>
<keyword evidence="7" id="KW-0862">Zinc</keyword>
<keyword evidence="4 8" id="KW-0853">WD repeat</keyword>
<dbReference type="Pfam" id="PF17120">
    <property type="entry name" value="zf-RING_16"/>
    <property type="match status" value="1"/>
</dbReference>
<dbReference type="VEuPathDB" id="FungiDB:C5L36_0A05090"/>
<dbReference type="PROSITE" id="PS00678">
    <property type="entry name" value="WD_REPEATS_1"/>
    <property type="match status" value="1"/>
</dbReference>
<evidence type="ECO:0000259" key="10">
    <source>
        <dbReference type="PROSITE" id="PS50908"/>
    </source>
</evidence>
<dbReference type="Gene3D" id="2.130.10.10">
    <property type="entry name" value="YVTN repeat-like/Quinoprotein amine dehydrogenase"/>
    <property type="match status" value="1"/>
</dbReference>
<comment type="subcellular location">
    <subcellularLocation>
        <location evidence="2">Vacuole</location>
    </subcellularLocation>
</comment>
<evidence type="ECO:0000259" key="9">
    <source>
        <dbReference type="PROSITE" id="PS50089"/>
    </source>
</evidence>
<dbReference type="SMART" id="SM00591">
    <property type="entry name" value="RWD"/>
    <property type="match status" value="1"/>
</dbReference>
<dbReference type="SMART" id="SM00320">
    <property type="entry name" value="WD40"/>
    <property type="match status" value="5"/>
</dbReference>
<dbReference type="SUPFAM" id="SSF50978">
    <property type="entry name" value="WD40 repeat-like"/>
    <property type="match status" value="1"/>
</dbReference>
<evidence type="ECO:0000256" key="6">
    <source>
        <dbReference type="ARBA" id="ARBA00038452"/>
    </source>
</evidence>
<dbReference type="EMBL" id="MQVM01000003">
    <property type="protein sequence ID" value="ONH76723.1"/>
    <property type="molecule type" value="Genomic_DNA"/>
</dbReference>
<evidence type="ECO:0000256" key="5">
    <source>
        <dbReference type="ARBA" id="ARBA00022737"/>
    </source>
</evidence>
<accession>A0A1V2LS71</accession>
<dbReference type="InterPro" id="IPR015943">
    <property type="entry name" value="WD40/YVTN_repeat-like_dom_sf"/>
</dbReference>
<keyword evidence="7" id="KW-0863">Zinc-finger</keyword>
<reference evidence="12" key="1">
    <citation type="journal article" date="2017" name="Genome Announc.">
        <title>Genome sequences of Cyberlindnera fabianii 65, Pichia kudriavzevii 129, and Saccharomyces cerevisiae 131 isolated from fermented masau fruits in Zimbabwe.</title>
        <authorList>
            <person name="van Rijswijck I.M.H."/>
            <person name="Derks M.F.L."/>
            <person name="Abee T."/>
            <person name="de Ridder D."/>
            <person name="Smid E.J."/>
        </authorList>
    </citation>
    <scope>NUCLEOTIDE SEQUENCE [LARGE SCALE GENOMIC DNA]</scope>
    <source>
        <strain evidence="12">129</strain>
    </source>
</reference>
<dbReference type="PROSITE" id="PS50294">
    <property type="entry name" value="WD_REPEATS_REGION"/>
    <property type="match status" value="2"/>
</dbReference>
<dbReference type="InterPro" id="IPR019775">
    <property type="entry name" value="WD40_repeat_CS"/>
</dbReference>
<keyword evidence="3" id="KW-0926">Vacuole</keyword>
<feature type="domain" description="RWD" evidence="10">
    <location>
        <begin position="440"/>
        <end position="551"/>
    </location>
</feature>
<evidence type="ECO:0000256" key="8">
    <source>
        <dbReference type="PROSITE-ProRule" id="PRU00221"/>
    </source>
</evidence>
<dbReference type="GO" id="GO:0035591">
    <property type="term" value="F:signaling adaptor activity"/>
    <property type="evidence" value="ECO:0007669"/>
    <property type="project" value="TreeGrafter"/>
</dbReference>
<dbReference type="Pfam" id="PF00400">
    <property type="entry name" value="WD40"/>
    <property type="match status" value="2"/>
</dbReference>
<dbReference type="GO" id="GO:0008270">
    <property type="term" value="F:zinc ion binding"/>
    <property type="evidence" value="ECO:0007669"/>
    <property type="project" value="UniProtKB-KW"/>
</dbReference>
<evidence type="ECO:0000256" key="3">
    <source>
        <dbReference type="ARBA" id="ARBA00022554"/>
    </source>
</evidence>
<dbReference type="GO" id="GO:0035859">
    <property type="term" value="C:Seh1-associated complex"/>
    <property type="evidence" value="ECO:0007669"/>
    <property type="project" value="TreeGrafter"/>
</dbReference>
<feature type="domain" description="RING-type" evidence="9">
    <location>
        <begin position="1065"/>
        <end position="1104"/>
    </location>
</feature>
<dbReference type="InterPro" id="IPR001841">
    <property type="entry name" value="Znf_RING"/>
</dbReference>
<evidence type="ECO:0000313" key="11">
    <source>
        <dbReference type="EMBL" id="ONH76723.1"/>
    </source>
</evidence>
<comment type="function">
    <text evidence="1">May be involved in a process influencing telomere capping.</text>
</comment>
<keyword evidence="7" id="KW-0479">Metal-binding</keyword>
<dbReference type="PANTHER" id="PTHR46170:SF1">
    <property type="entry name" value="GATOR COMPLEX PROTEIN WDR59"/>
    <property type="match status" value="1"/>
</dbReference>
<comment type="caution">
    <text evidence="11">The sequence shown here is derived from an EMBL/GenBank/DDBJ whole genome shotgun (WGS) entry which is preliminary data.</text>
</comment>
<protein>
    <submittedName>
        <fullName evidence="11">Maintenance of telomere capping protein 5</fullName>
    </submittedName>
</protein>